<name>A0A940SY56_9ENTE</name>
<evidence type="ECO:0000256" key="1">
    <source>
        <dbReference type="SAM" id="Coils"/>
    </source>
</evidence>
<protein>
    <submittedName>
        <fullName evidence="2">DUF5082 family protein</fullName>
    </submittedName>
</protein>
<keyword evidence="1" id="KW-0175">Coiled coil</keyword>
<gene>
    <name evidence="2" type="ORF">I6N95_18695</name>
</gene>
<proteinExistence type="predicted"/>
<organism evidence="2 3">
    <name type="scientific">Vagococcus allomyrinae</name>
    <dbReference type="NCBI Taxonomy" id="2794353"/>
    <lineage>
        <taxon>Bacteria</taxon>
        <taxon>Bacillati</taxon>
        <taxon>Bacillota</taxon>
        <taxon>Bacilli</taxon>
        <taxon>Lactobacillales</taxon>
        <taxon>Enterococcaceae</taxon>
        <taxon>Vagococcus</taxon>
    </lineage>
</organism>
<keyword evidence="3" id="KW-1185">Reference proteome</keyword>
<dbReference type="AlphaFoldDB" id="A0A940SY56"/>
<dbReference type="EMBL" id="JAEEGA010000013">
    <property type="protein sequence ID" value="MBP1043048.1"/>
    <property type="molecule type" value="Genomic_DNA"/>
</dbReference>
<evidence type="ECO:0000313" key="2">
    <source>
        <dbReference type="EMBL" id="MBP1043048.1"/>
    </source>
</evidence>
<sequence length="140" mass="16067">MGLLEELNKSLRNYRKNLEVERGKVTEYQKKVDDIAEIYEAMKEKKKLMTEQKKSVKTFVSENHVYWKGNLLTDDYQKPVKSGLVNSGYTTIITDIDNNLDELRNKKTEYENKILSSKGIMGSIESSINSLGNSIAKLLN</sequence>
<feature type="coiled-coil region" evidence="1">
    <location>
        <begin position="4"/>
        <end position="45"/>
    </location>
</feature>
<reference evidence="2" key="1">
    <citation type="submission" date="2020-12" db="EMBL/GenBank/DDBJ databases">
        <title>Vagococcus allomyrinae sp. nov. and Enterococcus lavae sp. nov., isolated from the larvae of Allomyrina dichotoma.</title>
        <authorList>
            <person name="Lee S.D."/>
        </authorList>
    </citation>
    <scope>NUCLEOTIDE SEQUENCE</scope>
    <source>
        <strain evidence="2">BWB3-3</strain>
    </source>
</reference>
<accession>A0A940SY56</accession>
<evidence type="ECO:0000313" key="3">
    <source>
        <dbReference type="Proteomes" id="UP000674938"/>
    </source>
</evidence>
<comment type="caution">
    <text evidence="2">The sequence shown here is derived from an EMBL/GenBank/DDBJ whole genome shotgun (WGS) entry which is preliminary data.</text>
</comment>
<dbReference type="Proteomes" id="UP000674938">
    <property type="component" value="Unassembled WGS sequence"/>
</dbReference>
<dbReference type="RefSeq" id="WP_209530859.1">
    <property type="nucleotide sequence ID" value="NZ_JAEEGA010000013.1"/>
</dbReference>